<keyword evidence="2" id="KW-1185">Reference proteome</keyword>
<accession>A0ACC1PLP2</accession>
<sequence>MPAMVLPPSLPQILSRSFWTLDRGTRPRAATIMSTDEVPLSSYIVTQIVEHLSPGIGYESTTNHMQDCLPESERCVRQQTLARLALVSRKVSAIALGTLWSYIDDLRDLLSVFPSYDRQSPQQVRYRPPHISTLKYITLTSSTAQRFRDIVTDADWTRFKAYAARVRSLDLGNVSDIHANVWTTLTRLSPRDPLLPNLERLTGFAVDELSVCYAILFSPTIRELELKVDKNVDAGTVRMVMQAARSTLSALQHLTIDDDINVAYDGDPDRPPAVQFWTLMQLQSLHVVQDVSLTIDQLQSLAGLPDLQTLNLSLKDMPDLRTPLPVASFAQLRDLTLSGPLQHIGAFLATASPPLLQSFTVTTDLNCFELASIRRAKEAIISVPALLPTTIRRLRLAMTCKCTSNDEMHFPNAGELLEPLRSLTGLRDVQLFFTMKFHLPDQVLHSLRDAWPQLRVFMVGTLKKLIPPPQQPAWDPYGTGTPGPHLQSSRLEVPALDLTLPEPDAVPIPRA</sequence>
<dbReference type="Proteomes" id="UP001144978">
    <property type="component" value="Unassembled WGS sequence"/>
</dbReference>
<reference evidence="1" key="1">
    <citation type="submission" date="2022-08" db="EMBL/GenBank/DDBJ databases">
        <title>Genome Sequence of Pycnoporus sanguineus.</title>
        <authorList>
            <person name="Buettner E."/>
        </authorList>
    </citation>
    <scope>NUCLEOTIDE SEQUENCE</scope>
    <source>
        <strain evidence="1">CG-C14</strain>
    </source>
</reference>
<gene>
    <name evidence="1" type="ORF">NUW54_g7361</name>
</gene>
<proteinExistence type="predicted"/>
<evidence type="ECO:0000313" key="2">
    <source>
        <dbReference type="Proteomes" id="UP001144978"/>
    </source>
</evidence>
<protein>
    <submittedName>
        <fullName evidence="1">Uncharacterized protein</fullName>
    </submittedName>
</protein>
<comment type="caution">
    <text evidence="1">The sequence shown here is derived from an EMBL/GenBank/DDBJ whole genome shotgun (WGS) entry which is preliminary data.</text>
</comment>
<evidence type="ECO:0000313" key="1">
    <source>
        <dbReference type="EMBL" id="KAJ2995563.1"/>
    </source>
</evidence>
<organism evidence="1 2">
    <name type="scientific">Trametes sanguinea</name>
    <dbReference type="NCBI Taxonomy" id="158606"/>
    <lineage>
        <taxon>Eukaryota</taxon>
        <taxon>Fungi</taxon>
        <taxon>Dikarya</taxon>
        <taxon>Basidiomycota</taxon>
        <taxon>Agaricomycotina</taxon>
        <taxon>Agaricomycetes</taxon>
        <taxon>Polyporales</taxon>
        <taxon>Polyporaceae</taxon>
        <taxon>Trametes</taxon>
    </lineage>
</organism>
<dbReference type="EMBL" id="JANSHE010002104">
    <property type="protein sequence ID" value="KAJ2995563.1"/>
    <property type="molecule type" value="Genomic_DNA"/>
</dbReference>
<name>A0ACC1PLP2_9APHY</name>